<evidence type="ECO:0000256" key="3">
    <source>
        <dbReference type="ARBA" id="ARBA00022630"/>
    </source>
</evidence>
<proteinExistence type="inferred from homology"/>
<comment type="cofactor">
    <cofactor evidence="1">
        <name>FAD</name>
        <dbReference type="ChEBI" id="CHEBI:57692"/>
    </cofactor>
</comment>
<feature type="region of interest" description="Disordered" evidence="6">
    <location>
        <begin position="459"/>
        <end position="487"/>
    </location>
</feature>
<sequence length="610" mass="66704">MESLAQNLDHLTITSHPPSSSFSSSSSSSIPAWIPSCFASRARAAAAAANNKHTNQDDDDQMDLDLDLDPAALPKNTVLHNHSSASPTEFTEAVWGNRVFNRRRDYSLTPHVHAVVVRPRSTVEVIAAVEYAKATGKRVSVRSGGGHSWAAWSVRGSGDAVLVDLCELGLPEGLPPKATTGDYEHHHGGGYYGETEELLRDGAERGPADGCVWYDEESEVVACPPAMTGRELNDFLARKGGSSGRMFAGGDCPDVGLGGFLLQGGMGWNCKNWGWACESVISMEVVTADGQHLLINKDSYPDLFWAARGAGPGFPAIVTRFYLLTRPLLEMYQSLYFYPVSLFKKVLQWEINIAPTCDPGMEIVCVSSHLRTSSNPCNLKDSDYDPEPTILASFTLFTTSRSSALAALQPIHDLHPPGTKHLIFCQPTSLTQEYTQQLLTNPLGQRYCSDNAYISNDDLSSFTPSSSPSSPSEQPSGAGSSSSGFAHEASTESISVPDVLEQAFTTLPTVKSSALWFSMTPRSRSRCPLLDPQGEPMAPSMQSDHYFAVYTIWSDARDDERCTRWVRDIFSGVEKVRRARFWSDECARKLKEVRRRKADEEVLGNGGGWV</sequence>
<dbReference type="GO" id="GO:0016491">
    <property type="term" value="F:oxidoreductase activity"/>
    <property type="evidence" value="ECO:0007669"/>
    <property type="project" value="UniProtKB-KW"/>
</dbReference>
<dbReference type="PANTHER" id="PTHR42973:SF39">
    <property type="entry name" value="FAD-BINDING PCMH-TYPE DOMAIN-CONTAINING PROTEIN"/>
    <property type="match status" value="1"/>
</dbReference>
<protein>
    <recommendedName>
        <fullName evidence="7">FAD-binding PCMH-type domain-containing protein</fullName>
    </recommendedName>
</protein>
<reference evidence="8" key="1">
    <citation type="journal article" date="2023" name="Mol. Phylogenet. Evol.">
        <title>Genome-scale phylogeny and comparative genomics of the fungal order Sordariales.</title>
        <authorList>
            <person name="Hensen N."/>
            <person name="Bonometti L."/>
            <person name="Westerberg I."/>
            <person name="Brannstrom I.O."/>
            <person name="Guillou S."/>
            <person name="Cros-Aarteil S."/>
            <person name="Calhoun S."/>
            <person name="Haridas S."/>
            <person name="Kuo A."/>
            <person name="Mondo S."/>
            <person name="Pangilinan J."/>
            <person name="Riley R."/>
            <person name="LaButti K."/>
            <person name="Andreopoulos B."/>
            <person name="Lipzen A."/>
            <person name="Chen C."/>
            <person name="Yan M."/>
            <person name="Daum C."/>
            <person name="Ng V."/>
            <person name="Clum A."/>
            <person name="Steindorff A."/>
            <person name="Ohm R.A."/>
            <person name="Martin F."/>
            <person name="Silar P."/>
            <person name="Natvig D.O."/>
            <person name="Lalanne C."/>
            <person name="Gautier V."/>
            <person name="Ament-Velasquez S.L."/>
            <person name="Kruys A."/>
            <person name="Hutchinson M.I."/>
            <person name="Powell A.J."/>
            <person name="Barry K."/>
            <person name="Miller A.N."/>
            <person name="Grigoriev I.V."/>
            <person name="Debuchy R."/>
            <person name="Gladieux P."/>
            <person name="Hiltunen Thoren M."/>
            <person name="Johannesson H."/>
        </authorList>
    </citation>
    <scope>NUCLEOTIDE SEQUENCE</scope>
    <source>
        <strain evidence="8">CBS 560.94</strain>
    </source>
</reference>
<dbReference type="PANTHER" id="PTHR42973">
    <property type="entry name" value="BINDING OXIDOREDUCTASE, PUTATIVE (AFU_ORTHOLOGUE AFUA_1G17690)-RELATED"/>
    <property type="match status" value="1"/>
</dbReference>
<evidence type="ECO:0000256" key="1">
    <source>
        <dbReference type="ARBA" id="ARBA00001974"/>
    </source>
</evidence>
<keyword evidence="9" id="KW-1185">Reference proteome</keyword>
<dbReference type="Gene3D" id="3.40.462.20">
    <property type="match status" value="1"/>
</dbReference>
<comment type="caution">
    <text evidence="8">The sequence shown here is derived from an EMBL/GenBank/DDBJ whole genome shotgun (WGS) entry which is preliminary data.</text>
</comment>
<dbReference type="InterPro" id="IPR036318">
    <property type="entry name" value="FAD-bd_PCMH-like_sf"/>
</dbReference>
<dbReference type="AlphaFoldDB" id="A0AAE0MRV9"/>
<name>A0AAE0MRV9_9PEZI</name>
<reference evidence="8" key="2">
    <citation type="submission" date="2023-06" db="EMBL/GenBank/DDBJ databases">
        <authorList>
            <consortium name="Lawrence Berkeley National Laboratory"/>
            <person name="Haridas S."/>
            <person name="Hensen N."/>
            <person name="Bonometti L."/>
            <person name="Westerberg I."/>
            <person name="Brannstrom I.O."/>
            <person name="Guillou S."/>
            <person name="Cros-Aarteil S."/>
            <person name="Calhoun S."/>
            <person name="Kuo A."/>
            <person name="Mondo S."/>
            <person name="Pangilinan J."/>
            <person name="Riley R."/>
            <person name="Labutti K."/>
            <person name="Andreopoulos B."/>
            <person name="Lipzen A."/>
            <person name="Chen C."/>
            <person name="Yanf M."/>
            <person name="Daum C."/>
            <person name="Ng V."/>
            <person name="Clum A."/>
            <person name="Steindorff A."/>
            <person name="Ohm R."/>
            <person name="Martin F."/>
            <person name="Silar P."/>
            <person name="Natvig D."/>
            <person name="Lalanne C."/>
            <person name="Gautier V."/>
            <person name="Ament-Velasquez S.L."/>
            <person name="Kruys A."/>
            <person name="Hutchinson M.I."/>
            <person name="Powell A.J."/>
            <person name="Barry K."/>
            <person name="Miller A.N."/>
            <person name="Grigoriev I.V."/>
            <person name="Debuchy R."/>
            <person name="Gladieux P."/>
            <person name="Thoren M.H."/>
            <person name="Johannesson H."/>
        </authorList>
    </citation>
    <scope>NUCLEOTIDE SEQUENCE</scope>
    <source>
        <strain evidence="8">CBS 560.94</strain>
    </source>
</reference>
<evidence type="ECO:0000256" key="4">
    <source>
        <dbReference type="ARBA" id="ARBA00022827"/>
    </source>
</evidence>
<dbReference type="Gene3D" id="3.30.43.10">
    <property type="entry name" value="Uridine Diphospho-n-acetylenolpyruvylglucosamine Reductase, domain 2"/>
    <property type="match status" value="1"/>
</dbReference>
<accession>A0AAE0MRV9</accession>
<evidence type="ECO:0000313" key="8">
    <source>
        <dbReference type="EMBL" id="KAK3342777.1"/>
    </source>
</evidence>
<keyword evidence="4" id="KW-0274">FAD</keyword>
<feature type="compositionally biased region" description="Low complexity" evidence="6">
    <location>
        <begin position="15"/>
        <end position="28"/>
    </location>
</feature>
<dbReference type="Gene3D" id="3.30.465.10">
    <property type="match status" value="1"/>
</dbReference>
<dbReference type="Pfam" id="PF01565">
    <property type="entry name" value="FAD_binding_4"/>
    <property type="match status" value="1"/>
</dbReference>
<evidence type="ECO:0000313" key="9">
    <source>
        <dbReference type="Proteomes" id="UP001278500"/>
    </source>
</evidence>
<dbReference type="InterPro" id="IPR050416">
    <property type="entry name" value="FAD-linked_Oxidoreductase"/>
</dbReference>
<dbReference type="Proteomes" id="UP001278500">
    <property type="component" value="Unassembled WGS sequence"/>
</dbReference>
<feature type="region of interest" description="Disordered" evidence="6">
    <location>
        <begin position="1"/>
        <end position="28"/>
    </location>
</feature>
<keyword evidence="5" id="KW-0560">Oxidoreductase</keyword>
<feature type="compositionally biased region" description="Low complexity" evidence="6">
    <location>
        <begin position="460"/>
        <end position="484"/>
    </location>
</feature>
<dbReference type="EMBL" id="JAUEPP010000005">
    <property type="protein sequence ID" value="KAK3342777.1"/>
    <property type="molecule type" value="Genomic_DNA"/>
</dbReference>
<evidence type="ECO:0000259" key="7">
    <source>
        <dbReference type="PROSITE" id="PS51387"/>
    </source>
</evidence>
<evidence type="ECO:0000256" key="5">
    <source>
        <dbReference type="ARBA" id="ARBA00023002"/>
    </source>
</evidence>
<organism evidence="8 9">
    <name type="scientific">Neurospora tetraspora</name>
    <dbReference type="NCBI Taxonomy" id="94610"/>
    <lineage>
        <taxon>Eukaryota</taxon>
        <taxon>Fungi</taxon>
        <taxon>Dikarya</taxon>
        <taxon>Ascomycota</taxon>
        <taxon>Pezizomycotina</taxon>
        <taxon>Sordariomycetes</taxon>
        <taxon>Sordariomycetidae</taxon>
        <taxon>Sordariales</taxon>
        <taxon>Sordariaceae</taxon>
        <taxon>Neurospora</taxon>
    </lineage>
</organism>
<comment type="similarity">
    <text evidence="2">Belongs to the oxygen-dependent FAD-linked oxidoreductase family.</text>
</comment>
<dbReference type="InterPro" id="IPR016169">
    <property type="entry name" value="FAD-bd_PCMH_sub2"/>
</dbReference>
<keyword evidence="3" id="KW-0285">Flavoprotein</keyword>
<dbReference type="GO" id="GO:0071949">
    <property type="term" value="F:FAD binding"/>
    <property type="evidence" value="ECO:0007669"/>
    <property type="project" value="InterPro"/>
</dbReference>
<evidence type="ECO:0000256" key="6">
    <source>
        <dbReference type="SAM" id="MobiDB-lite"/>
    </source>
</evidence>
<feature type="domain" description="FAD-binding PCMH-type" evidence="7">
    <location>
        <begin position="108"/>
        <end position="328"/>
    </location>
</feature>
<gene>
    <name evidence="8" type="ORF">B0H65DRAFT_558940</name>
</gene>
<dbReference type="InterPro" id="IPR016167">
    <property type="entry name" value="FAD-bd_PCMH_sub1"/>
</dbReference>
<dbReference type="GeneID" id="87867270"/>
<dbReference type="InterPro" id="IPR016166">
    <property type="entry name" value="FAD-bd_PCMH"/>
</dbReference>
<dbReference type="PROSITE" id="PS51387">
    <property type="entry name" value="FAD_PCMH"/>
    <property type="match status" value="1"/>
</dbReference>
<dbReference type="InterPro" id="IPR006094">
    <property type="entry name" value="Oxid_FAD_bind_N"/>
</dbReference>
<dbReference type="SUPFAM" id="SSF56176">
    <property type="entry name" value="FAD-binding/transporter-associated domain-like"/>
    <property type="match status" value="2"/>
</dbReference>
<dbReference type="RefSeq" id="XP_062680570.1">
    <property type="nucleotide sequence ID" value="XM_062830116.1"/>
</dbReference>
<evidence type="ECO:0000256" key="2">
    <source>
        <dbReference type="ARBA" id="ARBA00005466"/>
    </source>
</evidence>